<dbReference type="AlphaFoldDB" id="A0A1H9QQ60"/>
<evidence type="ECO:0000313" key="3">
    <source>
        <dbReference type="Proteomes" id="UP000198948"/>
    </source>
</evidence>
<reference evidence="2 3" key="1">
    <citation type="submission" date="2016-10" db="EMBL/GenBank/DDBJ databases">
        <authorList>
            <person name="de Groot N.N."/>
        </authorList>
    </citation>
    <scope>NUCLEOTIDE SEQUENCE [LARGE SCALE GENOMIC DNA]</scope>
    <source>
        <strain evidence="2 3">DSM 13760</strain>
    </source>
</reference>
<dbReference type="Gene3D" id="3.90.550.10">
    <property type="entry name" value="Spore Coat Polysaccharide Biosynthesis Protein SpsA, Chain A"/>
    <property type="match status" value="1"/>
</dbReference>
<name>A0A1H9QQ60_9LACT</name>
<evidence type="ECO:0000313" key="2">
    <source>
        <dbReference type="EMBL" id="SER62560.1"/>
    </source>
</evidence>
<evidence type="ECO:0000259" key="1">
    <source>
        <dbReference type="Pfam" id="PF00535"/>
    </source>
</evidence>
<dbReference type="RefSeq" id="WP_092650116.1">
    <property type="nucleotide sequence ID" value="NZ_FOHA01000002.1"/>
</dbReference>
<dbReference type="Pfam" id="PF00535">
    <property type="entry name" value="Glycos_transf_2"/>
    <property type="match status" value="1"/>
</dbReference>
<dbReference type="SUPFAM" id="SSF53448">
    <property type="entry name" value="Nucleotide-diphospho-sugar transferases"/>
    <property type="match status" value="1"/>
</dbReference>
<dbReference type="PANTHER" id="PTHR22916">
    <property type="entry name" value="GLYCOSYLTRANSFERASE"/>
    <property type="match status" value="1"/>
</dbReference>
<protein>
    <submittedName>
        <fullName evidence="2">Glycosyl transferase family 2</fullName>
    </submittedName>
</protein>
<keyword evidence="3" id="KW-1185">Reference proteome</keyword>
<feature type="domain" description="Glycosyltransferase 2-like" evidence="1">
    <location>
        <begin position="3"/>
        <end position="163"/>
    </location>
</feature>
<proteinExistence type="predicted"/>
<dbReference type="STRING" id="142588.SAMN04488559_102214"/>
<accession>A0A1H9QQ60</accession>
<dbReference type="EMBL" id="FOHA01000002">
    <property type="protein sequence ID" value="SER62560.1"/>
    <property type="molecule type" value="Genomic_DNA"/>
</dbReference>
<dbReference type="InterPro" id="IPR029044">
    <property type="entry name" value="Nucleotide-diphossugar_trans"/>
</dbReference>
<gene>
    <name evidence="2" type="ORF">SAMN04488559_102214</name>
</gene>
<dbReference type="PANTHER" id="PTHR22916:SF3">
    <property type="entry name" value="UDP-GLCNAC:BETAGAL BETA-1,3-N-ACETYLGLUCOSAMINYLTRANSFERASE-LIKE PROTEIN 1"/>
    <property type="match status" value="1"/>
</dbReference>
<dbReference type="Proteomes" id="UP000198948">
    <property type="component" value="Unassembled WGS sequence"/>
</dbReference>
<dbReference type="InterPro" id="IPR001173">
    <property type="entry name" value="Glyco_trans_2-like"/>
</dbReference>
<dbReference type="GO" id="GO:0016758">
    <property type="term" value="F:hexosyltransferase activity"/>
    <property type="evidence" value="ECO:0007669"/>
    <property type="project" value="UniProtKB-ARBA"/>
</dbReference>
<dbReference type="OrthoDB" id="8773442at2"/>
<dbReference type="CDD" id="cd04196">
    <property type="entry name" value="GT_2_like_d"/>
    <property type="match status" value="1"/>
</dbReference>
<sequence length="233" mass="26350">MISVCLSAYNGASFIVRQLESILSQLEITDQVIVIDDCSTDDTVSILKQKFGDRIEIYPNEKNMGVIKSFERALSFVKGDYVFLSDQDDVWLADKVEKVMAAFNQGADIVIHDGIVVDGDFQVLNHSWNHENRNKFPQTILKNVLKNAFTGAMMAFRADLIEEFLPIPDSVEMHDQWIALAGMMNQRHIVALDEPLMQYVRHGGNVTGTRKRSISEKINGRIGTIKAIIKYKK</sequence>
<organism evidence="2 3">
    <name type="scientific">Isobaculum melis</name>
    <dbReference type="NCBI Taxonomy" id="142588"/>
    <lineage>
        <taxon>Bacteria</taxon>
        <taxon>Bacillati</taxon>
        <taxon>Bacillota</taxon>
        <taxon>Bacilli</taxon>
        <taxon>Lactobacillales</taxon>
        <taxon>Carnobacteriaceae</taxon>
        <taxon>Isobaculum</taxon>
    </lineage>
</organism>
<keyword evidence="2" id="KW-0808">Transferase</keyword>